<evidence type="ECO:0000313" key="3">
    <source>
        <dbReference type="Proteomes" id="UP000554284"/>
    </source>
</evidence>
<comment type="caution">
    <text evidence="2">The sequence shown here is derived from an EMBL/GenBank/DDBJ whole genome shotgun (WGS) entry which is preliminary data.</text>
</comment>
<accession>A0A7X6RES6</accession>
<sequence length="161" mass="17927">MAIDKNTESSATRQIDAPAVAIFDILSNPQRHAETDDSGMVVSADQGERLEKVGDIFTMNMTNKDGDYQTKNEVFAFQEDRVIGWKNLQNTTSEVTVGAKWLYELEPIDADNTNVTLTYQRDELEENLLSMSETFDDEFLAKSLDSLAAAVAGTDNPTQKH</sequence>
<dbReference type="RefSeq" id="WP_168684203.1">
    <property type="nucleotide sequence ID" value="NZ_JAAXPF010000003.1"/>
</dbReference>
<evidence type="ECO:0008006" key="5">
    <source>
        <dbReference type="Google" id="ProtNLM"/>
    </source>
</evidence>
<dbReference type="Proteomes" id="UP001549139">
    <property type="component" value="Unassembled WGS sequence"/>
</dbReference>
<reference evidence="1 4" key="2">
    <citation type="submission" date="2024-06" db="EMBL/GenBank/DDBJ databases">
        <title>Sequencing the genomes of 1000 actinobacteria strains.</title>
        <authorList>
            <person name="Klenk H.-P."/>
        </authorList>
    </citation>
    <scope>NUCLEOTIDE SEQUENCE [LARGE SCALE GENOMIC DNA]</scope>
    <source>
        <strain evidence="1 4">DSM 44265</strain>
    </source>
</reference>
<protein>
    <recommendedName>
        <fullName evidence="5">Polyketide cyclase</fullName>
    </recommendedName>
</protein>
<evidence type="ECO:0000313" key="1">
    <source>
        <dbReference type="EMBL" id="MET3944927.1"/>
    </source>
</evidence>
<reference evidence="2 3" key="1">
    <citation type="submission" date="2020-04" db="EMBL/GenBank/DDBJ databases">
        <title>MicrobeNet Type strains.</title>
        <authorList>
            <person name="Nicholson A.C."/>
        </authorList>
    </citation>
    <scope>NUCLEOTIDE SEQUENCE [LARGE SCALE GENOMIC DNA]</scope>
    <source>
        <strain evidence="2 3">ATCC 700355</strain>
    </source>
</reference>
<dbReference type="AlphaFoldDB" id="A0A7X6RES6"/>
<organism evidence="2 3">
    <name type="scientific">Corynebacterium mucifaciens</name>
    <dbReference type="NCBI Taxonomy" id="57171"/>
    <lineage>
        <taxon>Bacteria</taxon>
        <taxon>Bacillati</taxon>
        <taxon>Actinomycetota</taxon>
        <taxon>Actinomycetes</taxon>
        <taxon>Mycobacteriales</taxon>
        <taxon>Corynebacteriaceae</taxon>
        <taxon>Corynebacterium</taxon>
    </lineage>
</organism>
<dbReference type="EMBL" id="JAAXPF010000003">
    <property type="protein sequence ID" value="NKY68598.1"/>
    <property type="molecule type" value="Genomic_DNA"/>
</dbReference>
<dbReference type="EMBL" id="JBEPNZ010000001">
    <property type="protein sequence ID" value="MET3944927.1"/>
    <property type="molecule type" value="Genomic_DNA"/>
</dbReference>
<keyword evidence="4" id="KW-1185">Reference proteome</keyword>
<dbReference type="Proteomes" id="UP000554284">
    <property type="component" value="Unassembled WGS sequence"/>
</dbReference>
<evidence type="ECO:0000313" key="4">
    <source>
        <dbReference type="Proteomes" id="UP001549139"/>
    </source>
</evidence>
<dbReference type="InterPro" id="IPR023393">
    <property type="entry name" value="START-like_dom_sf"/>
</dbReference>
<proteinExistence type="predicted"/>
<gene>
    <name evidence="2" type="ORF">HF989_04320</name>
    <name evidence="1" type="ORF">JOF50_001726</name>
</gene>
<dbReference type="Gene3D" id="3.30.530.20">
    <property type="match status" value="1"/>
</dbReference>
<evidence type="ECO:0000313" key="2">
    <source>
        <dbReference type="EMBL" id="NKY68598.1"/>
    </source>
</evidence>
<name>A0A7X6RES6_9CORY</name>
<dbReference type="SUPFAM" id="SSF55961">
    <property type="entry name" value="Bet v1-like"/>
    <property type="match status" value="1"/>
</dbReference>